<protein>
    <submittedName>
        <fullName evidence="2">Uncharacterized protein</fullName>
    </submittedName>
</protein>
<proteinExistence type="predicted"/>
<dbReference type="AlphaFoldDB" id="A0A6G8QDP5"/>
<dbReference type="RefSeq" id="WP_166178862.1">
    <property type="nucleotide sequence ID" value="NZ_CP045119.1"/>
</dbReference>
<evidence type="ECO:0000313" key="3">
    <source>
        <dbReference type="Proteomes" id="UP000501452"/>
    </source>
</evidence>
<sequence>MNQMQLAFNVALIVSVAIFVGLLGALIWAIRPYKNFERGVATLVWAFPASVLVTMVLVYLDTPYIFLSLFGGPGLSALIAPPARSRAWCVLGGVLLALSVFITLVTTGVLEVPER</sequence>
<evidence type="ECO:0000313" key="2">
    <source>
        <dbReference type="EMBL" id="QIN84558.1"/>
    </source>
</evidence>
<organism evidence="2 3">
    <name type="scientific">Rubrobacter tropicus</name>
    <dbReference type="NCBI Taxonomy" id="2653851"/>
    <lineage>
        <taxon>Bacteria</taxon>
        <taxon>Bacillati</taxon>
        <taxon>Actinomycetota</taxon>
        <taxon>Rubrobacteria</taxon>
        <taxon>Rubrobacterales</taxon>
        <taxon>Rubrobacteraceae</taxon>
        <taxon>Rubrobacter</taxon>
    </lineage>
</organism>
<keyword evidence="1" id="KW-0472">Membrane</keyword>
<dbReference type="Proteomes" id="UP000501452">
    <property type="component" value="Chromosome"/>
</dbReference>
<feature type="transmembrane region" description="Helical" evidence="1">
    <location>
        <begin position="87"/>
        <end position="110"/>
    </location>
</feature>
<reference evidence="2 3" key="1">
    <citation type="submission" date="2019-10" db="EMBL/GenBank/DDBJ databases">
        <title>Rubrobacter sp nov SCSIO 52090 isolated from a deep-sea sediment in the South China Sea.</title>
        <authorList>
            <person name="Chen R.W."/>
        </authorList>
    </citation>
    <scope>NUCLEOTIDE SEQUENCE [LARGE SCALE GENOMIC DNA]</scope>
    <source>
        <strain evidence="2 3">SCSIO 52909</strain>
    </source>
</reference>
<gene>
    <name evidence="2" type="ORF">GBA63_19350</name>
</gene>
<feature type="transmembrane region" description="Helical" evidence="1">
    <location>
        <begin position="40"/>
        <end position="58"/>
    </location>
</feature>
<keyword evidence="1" id="KW-1133">Transmembrane helix</keyword>
<dbReference type="EMBL" id="CP045119">
    <property type="protein sequence ID" value="QIN84558.1"/>
    <property type="molecule type" value="Genomic_DNA"/>
</dbReference>
<name>A0A6G8QDP5_9ACTN</name>
<keyword evidence="1" id="KW-0812">Transmembrane</keyword>
<accession>A0A6G8QDP5</accession>
<keyword evidence="3" id="KW-1185">Reference proteome</keyword>
<feature type="transmembrane region" description="Helical" evidence="1">
    <location>
        <begin position="6"/>
        <end position="28"/>
    </location>
</feature>
<dbReference type="KEGG" id="rub:GBA63_19350"/>
<evidence type="ECO:0000256" key="1">
    <source>
        <dbReference type="SAM" id="Phobius"/>
    </source>
</evidence>